<feature type="region of interest" description="Disordered" evidence="1">
    <location>
        <begin position="448"/>
        <end position="748"/>
    </location>
</feature>
<feature type="compositionally biased region" description="Low complexity" evidence="1">
    <location>
        <begin position="959"/>
        <end position="972"/>
    </location>
</feature>
<dbReference type="InterPro" id="IPR000504">
    <property type="entry name" value="RRM_dom"/>
</dbReference>
<accession>A0ABQ7K5I4</accession>
<dbReference type="Pfam" id="PF04146">
    <property type="entry name" value="YTH"/>
    <property type="match status" value="1"/>
</dbReference>
<dbReference type="PROSITE" id="PS50882">
    <property type="entry name" value="YTH"/>
    <property type="match status" value="1"/>
</dbReference>
<evidence type="ECO:0000259" key="2">
    <source>
        <dbReference type="PROSITE" id="PS50882"/>
    </source>
</evidence>
<dbReference type="Gene3D" id="3.30.70.330">
    <property type="match status" value="1"/>
</dbReference>
<evidence type="ECO:0000313" key="4">
    <source>
        <dbReference type="Proteomes" id="UP001194696"/>
    </source>
</evidence>
<feature type="region of interest" description="Disordered" evidence="1">
    <location>
        <begin position="131"/>
        <end position="253"/>
    </location>
</feature>
<keyword evidence="4" id="KW-1185">Reference proteome</keyword>
<feature type="compositionally biased region" description="Low complexity" evidence="1">
    <location>
        <begin position="174"/>
        <end position="188"/>
    </location>
</feature>
<sequence>MSPVSHTVPLTEARSAPPFHAAGGYKHPYMHAGYPQEYQHAGYFQTSDGWRSAPAPTLQKKPKELDKAMWVGNVLNDTTVAELKAIFEAEPTEAEGDSNCAFVNYTTHEAVDRAVQRFHDREFKSTRLVCRPRKDPVPDPYSGKSGLSGRFPPQHQPPHQLHPPHLADPMGYYSINSNSNSNAGNNNNVPLLSQQMDPGSAHPELSEVQSRLERMRLEGSPLLDSSSSGGEGSSPVGSGHGKRKLKSNQKKFRSTSSLGYAESRYFIMKGLNEEDLKLSAQHGLWATQEHLVPILNDAFTNSKNVYLIFSANKSGEFFGYARMMDLISSENEAAILANREDRIWQPALEIPLSPEMKAAMLEEIEQAEKEGRQLTFEEAEAISRASTTTKTWGIMFLVQWIDVHKVSFAKTTHMLNPLYENREVKVSKDGTEVESTVGEQLVSLFKKTRKGRGSVSGATSRTNSEAGDSRRSSVAGDTNSLAPISAQRTASSRRSSVMSTRSTSSNGGDRRPSLDPSRSQGSGPKSAHSPHPSSHRSQFGTEGYQSPHSSSSGYRSSPRHQYFGGSSAPQGLYSDHPSSTQEHPRPGWNAKTSYRGGHGGYGPAPYGGAPHMQGGYYPQDHSTNYRKGGPGGGGKYGSNQHPGPHGGGPGAGGGYEAPPFNSPHSNRRQGGSQPATSPGQYRANVSPPGADTFKHGAGGLSPALGNAGQPGSHDHGGYSGSGRGGPMAGGQGLAHPGGGMMPPHPGMYAGQGPHGAHYATFPPPGYPVMPPYMGYSYVPGPNPYMHGAMAWHPGQGPPMPGGMMPGPSMVSGHAATMPMLPGAHGEVHGMEGMVPMIGYDGLAYGYIPAEEAYHQHMYGYGYMPLDPHAAERAGDGSNLGLHGETQEAEEQENDDETEEETRDNDDGDEAGTDVTTPGGHHGDEYEKQQVRSRSLTESTKPLAQGDDDPLSSRARTRSSRSVSSSTVSSSSTLIPPPGGSHKKSAGTMTAAGASEDGGDEEENLDVDMVEEQLLESSHAVRV</sequence>
<organism evidence="3 4">
    <name type="scientific">Linnemannia gamsii</name>
    <dbReference type="NCBI Taxonomy" id="64522"/>
    <lineage>
        <taxon>Eukaryota</taxon>
        <taxon>Fungi</taxon>
        <taxon>Fungi incertae sedis</taxon>
        <taxon>Mucoromycota</taxon>
        <taxon>Mortierellomycotina</taxon>
        <taxon>Mortierellomycetes</taxon>
        <taxon>Mortierellales</taxon>
        <taxon>Mortierellaceae</taxon>
        <taxon>Linnemannia</taxon>
    </lineage>
</organism>
<proteinExistence type="predicted"/>
<feature type="compositionally biased region" description="Low complexity" evidence="1">
    <location>
        <begin position="218"/>
        <end position="237"/>
    </location>
</feature>
<feature type="compositionally biased region" description="Low complexity" evidence="1">
    <location>
        <begin position="522"/>
        <end position="561"/>
    </location>
</feature>
<feature type="domain" description="YTH" evidence="2">
    <location>
        <begin position="263"/>
        <end position="445"/>
    </location>
</feature>
<feature type="compositionally biased region" description="Basic and acidic residues" evidence="1">
    <location>
        <begin position="920"/>
        <end position="929"/>
    </location>
</feature>
<feature type="compositionally biased region" description="Acidic residues" evidence="1">
    <location>
        <begin position="996"/>
        <end position="1013"/>
    </location>
</feature>
<dbReference type="InterPro" id="IPR057720">
    <property type="entry name" value="RRM_YTH1"/>
</dbReference>
<feature type="compositionally biased region" description="Acidic residues" evidence="1">
    <location>
        <begin position="886"/>
        <end position="911"/>
    </location>
</feature>
<dbReference type="InterPro" id="IPR007275">
    <property type="entry name" value="YTH_domain"/>
</dbReference>
<protein>
    <recommendedName>
        <fullName evidence="2">YTH domain-containing protein</fullName>
    </recommendedName>
</protein>
<reference evidence="3 4" key="1">
    <citation type="journal article" date="2020" name="Fungal Divers.">
        <title>Resolving the Mortierellaceae phylogeny through synthesis of multi-gene phylogenetics and phylogenomics.</title>
        <authorList>
            <person name="Vandepol N."/>
            <person name="Liber J."/>
            <person name="Desiro A."/>
            <person name="Na H."/>
            <person name="Kennedy M."/>
            <person name="Barry K."/>
            <person name="Grigoriev I.V."/>
            <person name="Miller A.N."/>
            <person name="O'Donnell K."/>
            <person name="Stajich J.E."/>
            <person name="Bonito G."/>
        </authorList>
    </citation>
    <scope>NUCLEOTIDE SEQUENCE [LARGE SCALE GENOMIC DNA]</scope>
    <source>
        <strain evidence="3 4">AD045</strain>
    </source>
</reference>
<feature type="compositionally biased region" description="Polar residues" evidence="1">
    <location>
        <begin position="456"/>
        <end position="466"/>
    </location>
</feature>
<dbReference type="Gene3D" id="3.10.590.10">
    <property type="entry name" value="ph1033 like domains"/>
    <property type="match status" value="1"/>
</dbReference>
<dbReference type="SUPFAM" id="SSF54928">
    <property type="entry name" value="RNA-binding domain, RBD"/>
    <property type="match status" value="1"/>
</dbReference>
<name>A0ABQ7K5I4_9FUNG</name>
<evidence type="ECO:0000313" key="3">
    <source>
        <dbReference type="EMBL" id="KAG0292099.1"/>
    </source>
</evidence>
<feature type="compositionally biased region" description="Gly residues" evidence="1">
    <location>
        <begin position="717"/>
        <end position="740"/>
    </location>
</feature>
<dbReference type="CDD" id="cd21134">
    <property type="entry name" value="YTH"/>
    <property type="match status" value="1"/>
</dbReference>
<gene>
    <name evidence="3" type="ORF">BGZ96_004550</name>
</gene>
<dbReference type="PANTHER" id="PTHR12357:SF3">
    <property type="entry name" value="YTH DOMAIN-CONTAINING PROTEIN 1"/>
    <property type="match status" value="1"/>
</dbReference>
<evidence type="ECO:0000256" key="1">
    <source>
        <dbReference type="SAM" id="MobiDB-lite"/>
    </source>
</evidence>
<feature type="compositionally biased region" description="Gly residues" evidence="1">
    <location>
        <begin position="644"/>
        <end position="655"/>
    </location>
</feature>
<dbReference type="InterPro" id="IPR012677">
    <property type="entry name" value="Nucleotide-bd_a/b_plait_sf"/>
</dbReference>
<feature type="compositionally biased region" description="Polar residues" evidence="1">
    <location>
        <begin position="662"/>
        <end position="679"/>
    </location>
</feature>
<feature type="compositionally biased region" description="Polar residues" evidence="1">
    <location>
        <begin position="931"/>
        <end position="941"/>
    </location>
</feature>
<dbReference type="InterPro" id="IPR045168">
    <property type="entry name" value="YTH_prot"/>
</dbReference>
<feature type="region of interest" description="Disordered" evidence="1">
    <location>
        <begin position="871"/>
        <end position="1022"/>
    </location>
</feature>
<feature type="compositionally biased region" description="Low complexity" evidence="1">
    <location>
        <begin position="485"/>
        <end position="505"/>
    </location>
</feature>
<dbReference type="SMART" id="SM00360">
    <property type="entry name" value="RRM"/>
    <property type="match status" value="1"/>
</dbReference>
<dbReference type="InterPro" id="IPR035979">
    <property type="entry name" value="RBD_domain_sf"/>
</dbReference>
<comment type="caution">
    <text evidence="3">The sequence shown here is derived from an EMBL/GenBank/DDBJ whole genome shotgun (WGS) entry which is preliminary data.</text>
</comment>
<dbReference type="EMBL" id="JAAAIM010000211">
    <property type="protein sequence ID" value="KAG0292099.1"/>
    <property type="molecule type" value="Genomic_DNA"/>
</dbReference>
<dbReference type="Proteomes" id="UP001194696">
    <property type="component" value="Unassembled WGS sequence"/>
</dbReference>
<feature type="compositionally biased region" description="Basic residues" evidence="1">
    <location>
        <begin position="240"/>
        <end position="253"/>
    </location>
</feature>
<dbReference type="PANTHER" id="PTHR12357">
    <property type="entry name" value="YTH YT521-B HOMOLOGY DOMAIN-CONTAINING"/>
    <property type="match status" value="1"/>
</dbReference>
<dbReference type="Pfam" id="PF25701">
    <property type="entry name" value="RRM_YTH1"/>
    <property type="match status" value="1"/>
</dbReference>